<dbReference type="GO" id="GO:0019722">
    <property type="term" value="P:calcium-mediated signaling"/>
    <property type="evidence" value="ECO:0007669"/>
    <property type="project" value="InterPro"/>
</dbReference>
<dbReference type="Pfam" id="PF04847">
    <property type="entry name" value="Calcipressin"/>
    <property type="match status" value="1"/>
</dbReference>
<evidence type="ECO:0000256" key="1">
    <source>
        <dbReference type="ARBA" id="ARBA00008209"/>
    </source>
</evidence>
<dbReference type="SUPFAM" id="SSF54928">
    <property type="entry name" value="RNA-binding domain, RBD"/>
    <property type="match status" value="1"/>
</dbReference>
<dbReference type="AlphaFoldDB" id="A0A0C9WEH4"/>
<keyword evidence="4" id="KW-1185">Reference proteome</keyword>
<sequence>MPSAVHIHTVDLPSQSLTKGHQPTNSLLITQVPRSFFQPVILEALRDYFAVYGEINQWVPLSFFSRIIVVYYNEDSAEQAKCNCDPLIIQPTHATPTTLRVFRADSMPLSSPSSVTSDEHYLKPPPLEKNFLISPPGSPPVGWEPIREDPPNTATLAEDLVTALKKLQLRGKRGSREVLLEPEDGVGVGVYVEDADGYDSDGDGEGDDQEMDWDYGTPSPARLRWKPMPTAMPPMSMTLR</sequence>
<reference evidence="3 4" key="1">
    <citation type="submission" date="2014-04" db="EMBL/GenBank/DDBJ databases">
        <title>Evolutionary Origins and Diversification of the Mycorrhizal Mutualists.</title>
        <authorList>
            <consortium name="DOE Joint Genome Institute"/>
            <consortium name="Mycorrhizal Genomics Consortium"/>
            <person name="Kohler A."/>
            <person name="Kuo A."/>
            <person name="Nagy L.G."/>
            <person name="Floudas D."/>
            <person name="Copeland A."/>
            <person name="Barry K.W."/>
            <person name="Cichocki N."/>
            <person name="Veneault-Fourrey C."/>
            <person name="LaButti K."/>
            <person name="Lindquist E.A."/>
            <person name="Lipzen A."/>
            <person name="Lundell T."/>
            <person name="Morin E."/>
            <person name="Murat C."/>
            <person name="Riley R."/>
            <person name="Ohm R."/>
            <person name="Sun H."/>
            <person name="Tunlid A."/>
            <person name="Henrissat B."/>
            <person name="Grigoriev I.V."/>
            <person name="Hibbett D.S."/>
            <person name="Martin F."/>
        </authorList>
    </citation>
    <scope>NUCLEOTIDE SEQUENCE [LARGE SCALE GENOMIC DNA]</scope>
    <source>
        <strain evidence="3 4">MD-312</strain>
    </source>
</reference>
<feature type="region of interest" description="Disordered" evidence="2">
    <location>
        <begin position="196"/>
        <end position="240"/>
    </location>
</feature>
<name>A0A0C9WEH4_9AGAM</name>
<evidence type="ECO:0008006" key="5">
    <source>
        <dbReference type="Google" id="ProtNLM"/>
    </source>
</evidence>
<dbReference type="InterPro" id="IPR012677">
    <property type="entry name" value="Nucleotide-bd_a/b_plait_sf"/>
</dbReference>
<accession>A0A0C9WEH4</accession>
<feature type="compositionally biased region" description="Low complexity" evidence="2">
    <location>
        <begin position="227"/>
        <end position="240"/>
    </location>
</feature>
<dbReference type="HOGENOM" id="CLU_046748_1_0_1"/>
<dbReference type="GO" id="GO:0008597">
    <property type="term" value="F:calcium-dependent protein serine/threonine phosphatase regulator activity"/>
    <property type="evidence" value="ECO:0007669"/>
    <property type="project" value="TreeGrafter"/>
</dbReference>
<proteinExistence type="inferred from homology"/>
<protein>
    <recommendedName>
        <fullName evidence="5">Calcipressin</fullName>
    </recommendedName>
</protein>
<organism evidence="3 4">
    <name type="scientific">Hydnomerulius pinastri MD-312</name>
    <dbReference type="NCBI Taxonomy" id="994086"/>
    <lineage>
        <taxon>Eukaryota</taxon>
        <taxon>Fungi</taxon>
        <taxon>Dikarya</taxon>
        <taxon>Basidiomycota</taxon>
        <taxon>Agaricomycotina</taxon>
        <taxon>Agaricomycetes</taxon>
        <taxon>Agaricomycetidae</taxon>
        <taxon>Boletales</taxon>
        <taxon>Boletales incertae sedis</taxon>
        <taxon>Leucogyrophana</taxon>
    </lineage>
</organism>
<comment type="similarity">
    <text evidence="1">Belongs to the RCAN family.</text>
</comment>
<dbReference type="InterPro" id="IPR035979">
    <property type="entry name" value="RBD_domain_sf"/>
</dbReference>
<dbReference type="EMBL" id="KN839851">
    <property type="protein sequence ID" value="KIJ63332.1"/>
    <property type="molecule type" value="Genomic_DNA"/>
</dbReference>
<dbReference type="PANTHER" id="PTHR10300:SF14">
    <property type="entry name" value="PROTEIN SARAH"/>
    <property type="match status" value="1"/>
</dbReference>
<dbReference type="CDD" id="cd12434">
    <property type="entry name" value="RRM_RCAN_like"/>
    <property type="match status" value="1"/>
</dbReference>
<evidence type="ECO:0000313" key="4">
    <source>
        <dbReference type="Proteomes" id="UP000053820"/>
    </source>
</evidence>
<evidence type="ECO:0000313" key="3">
    <source>
        <dbReference type="EMBL" id="KIJ63332.1"/>
    </source>
</evidence>
<dbReference type="PANTHER" id="PTHR10300">
    <property type="entry name" value="CALCIPRESSIN"/>
    <property type="match status" value="1"/>
</dbReference>
<evidence type="ECO:0000256" key="2">
    <source>
        <dbReference type="SAM" id="MobiDB-lite"/>
    </source>
</evidence>
<gene>
    <name evidence="3" type="ORF">HYDPIDRAFT_113313</name>
</gene>
<dbReference type="GO" id="GO:0003676">
    <property type="term" value="F:nucleic acid binding"/>
    <property type="evidence" value="ECO:0007669"/>
    <property type="project" value="InterPro"/>
</dbReference>
<dbReference type="OrthoDB" id="17212at2759"/>
<dbReference type="GO" id="GO:0005634">
    <property type="term" value="C:nucleus"/>
    <property type="evidence" value="ECO:0007669"/>
    <property type="project" value="TreeGrafter"/>
</dbReference>
<dbReference type="InterPro" id="IPR006931">
    <property type="entry name" value="Calcipressin"/>
</dbReference>
<feature type="compositionally biased region" description="Acidic residues" evidence="2">
    <location>
        <begin position="196"/>
        <end position="213"/>
    </location>
</feature>
<dbReference type="Gene3D" id="3.30.70.330">
    <property type="match status" value="1"/>
</dbReference>
<dbReference type="GO" id="GO:0005737">
    <property type="term" value="C:cytoplasm"/>
    <property type="evidence" value="ECO:0007669"/>
    <property type="project" value="TreeGrafter"/>
</dbReference>
<dbReference type="Proteomes" id="UP000053820">
    <property type="component" value="Unassembled WGS sequence"/>
</dbReference>